<keyword evidence="1" id="KW-0805">Transcription regulation</keyword>
<name>A0A176VGR8_MARPO</name>
<comment type="similarity">
    <text evidence="1">Belongs to the FLO/LFY family.</text>
</comment>
<dbReference type="PANTHER" id="PTHR36079:SF1">
    <property type="entry name" value="PROTEIN LEAFY"/>
    <property type="match status" value="1"/>
</dbReference>
<dbReference type="AlphaFoldDB" id="A0A176VGR8"/>
<comment type="function">
    <text evidence="1">Probable transcription factor.</text>
</comment>
<keyword evidence="1" id="KW-0804">Transcription</keyword>
<dbReference type="GO" id="GO:0006355">
    <property type="term" value="P:regulation of DNA-templated transcription"/>
    <property type="evidence" value="ECO:0007669"/>
    <property type="project" value="UniProtKB-UniRule"/>
</dbReference>
<evidence type="ECO:0000256" key="1">
    <source>
        <dbReference type="RuleBase" id="RU366064"/>
    </source>
</evidence>
<feature type="region of interest" description="Disordered" evidence="2">
    <location>
        <begin position="284"/>
        <end position="313"/>
    </location>
</feature>
<dbReference type="Pfam" id="PF17538">
    <property type="entry name" value="C_LFY_FLO"/>
    <property type="match status" value="1"/>
</dbReference>
<feature type="domain" description="Floricaula/leafy DNA-binding C-terminal" evidence="3">
    <location>
        <begin position="63"/>
        <end position="214"/>
    </location>
</feature>
<feature type="region of interest" description="Disordered" evidence="2">
    <location>
        <begin position="343"/>
        <end position="397"/>
    </location>
</feature>
<comment type="subcellular location">
    <subcellularLocation>
        <location evidence="1">Nucleus</location>
    </subcellularLocation>
</comment>
<keyword evidence="5" id="KW-1185">Reference proteome</keyword>
<comment type="caution">
    <text evidence="4">The sequence shown here is derived from an EMBL/GenBank/DDBJ whole genome shotgun (WGS) entry which is preliminary data.</text>
</comment>
<evidence type="ECO:0000259" key="3">
    <source>
        <dbReference type="Pfam" id="PF17538"/>
    </source>
</evidence>
<dbReference type="Proteomes" id="UP000077202">
    <property type="component" value="Unassembled WGS sequence"/>
</dbReference>
<evidence type="ECO:0000313" key="4">
    <source>
        <dbReference type="EMBL" id="OAE20050.1"/>
    </source>
</evidence>
<sequence length="456" mass="51015">MMMPESIAPVNALNLNSKEPPLLMGAGHSSLTPGLLALAENSSDSEDKRLGKKKQKRRRPKEHGEDGEDRPREHPFIVTEPGEAARGKKNGLDYLFDLYEQCGKFLEQVQQLAREKGEKCPTKVTNQVFRHAKHTGAGYINKPKMRHYVHCYALHCLDIDQSNALRKLYKERGENVGAWRGACYYPLVAMARDNNWDIEGLFNRNEKLRICVVDMLVTTSALPSTREARCNLVVVTEESEYEGQTFSVQLQAPLSMCSQISISMWLRPLPDLRAPALQLHLRPMGQRKQCPAHTTKPNNAPGRSPEMTMGNVPAPDRVRTKITLEHATRAQLAPLISAPGLARRFPARSGEGMTERRARDPSRRDSWSSRHEMSSKGPGTASDHIPQCGPSWTRDAGPMTGWHELVEASKEQGVVHESFRTPDLRRKHLDSSLDPPHGLPIVLIPVPNSPRPSARS</sequence>
<dbReference type="PANTHER" id="PTHR36079">
    <property type="entry name" value="PROTEIN LEAFY"/>
    <property type="match status" value="1"/>
</dbReference>
<keyword evidence="1" id="KW-0010">Activator</keyword>
<dbReference type="GO" id="GO:0003677">
    <property type="term" value="F:DNA binding"/>
    <property type="evidence" value="ECO:0007669"/>
    <property type="project" value="UniProtKB-UniRule"/>
</dbReference>
<evidence type="ECO:0000256" key="2">
    <source>
        <dbReference type="SAM" id="MobiDB-lite"/>
    </source>
</evidence>
<feature type="region of interest" description="Disordered" evidence="2">
    <location>
        <begin position="17"/>
        <end position="83"/>
    </location>
</feature>
<gene>
    <name evidence="4" type="ORF">AXG93_2584s1340</name>
</gene>
<keyword evidence="1" id="KW-0539">Nucleus</keyword>
<dbReference type="InterPro" id="IPR002910">
    <property type="entry name" value="FLO_LFY"/>
</dbReference>
<reference evidence="4" key="1">
    <citation type="submission" date="2016-03" db="EMBL/GenBank/DDBJ databases">
        <title>Mechanisms controlling the formation of the plant cell surface in tip-growing cells are functionally conserved among land plants.</title>
        <authorList>
            <person name="Honkanen S."/>
            <person name="Jones V.A."/>
            <person name="Morieri G."/>
            <person name="Champion C."/>
            <person name="Hetherington A.J."/>
            <person name="Kelly S."/>
            <person name="Saint-Marcoux D."/>
            <person name="Proust H."/>
            <person name="Prescott H."/>
            <person name="Dolan L."/>
        </authorList>
    </citation>
    <scope>NUCLEOTIDE SEQUENCE [LARGE SCALE GENOMIC DNA]</scope>
    <source>
        <tissue evidence="4">Whole gametophyte</tissue>
    </source>
</reference>
<organism evidence="4 5">
    <name type="scientific">Marchantia polymorpha subsp. ruderalis</name>
    <dbReference type="NCBI Taxonomy" id="1480154"/>
    <lineage>
        <taxon>Eukaryota</taxon>
        <taxon>Viridiplantae</taxon>
        <taxon>Streptophyta</taxon>
        <taxon>Embryophyta</taxon>
        <taxon>Marchantiophyta</taxon>
        <taxon>Marchantiopsida</taxon>
        <taxon>Marchantiidae</taxon>
        <taxon>Marchantiales</taxon>
        <taxon>Marchantiaceae</taxon>
        <taxon>Marchantia</taxon>
    </lineage>
</organism>
<dbReference type="Gene3D" id="1.10.4180.10">
    <property type="entry name" value="Protein LEAFY"/>
    <property type="match status" value="1"/>
</dbReference>
<dbReference type="InterPro" id="IPR038276">
    <property type="entry name" value="Floricaula/leafy_C_sf"/>
</dbReference>
<keyword evidence="1" id="KW-0238">DNA-binding</keyword>
<evidence type="ECO:0000313" key="5">
    <source>
        <dbReference type="Proteomes" id="UP000077202"/>
    </source>
</evidence>
<dbReference type="InterPro" id="IPR035209">
    <property type="entry name" value="FLO/LFY_C"/>
</dbReference>
<proteinExistence type="inferred from homology"/>
<feature type="compositionally biased region" description="Basic residues" evidence="2">
    <location>
        <begin position="50"/>
        <end position="61"/>
    </location>
</feature>
<accession>A0A176VGR8</accession>
<feature type="compositionally biased region" description="Basic and acidic residues" evidence="2">
    <location>
        <begin position="353"/>
        <end position="374"/>
    </location>
</feature>
<dbReference type="EMBL" id="LVLJ01003709">
    <property type="protein sequence ID" value="OAE20050.1"/>
    <property type="molecule type" value="Genomic_DNA"/>
</dbReference>
<protein>
    <recommendedName>
        <fullName evidence="1">Floricaula/leafy-like transcription factor</fullName>
    </recommendedName>
</protein>
<dbReference type="GO" id="GO:0005634">
    <property type="term" value="C:nucleus"/>
    <property type="evidence" value="ECO:0007669"/>
    <property type="project" value="UniProtKB-SubCell"/>
</dbReference>